<evidence type="ECO:0000313" key="6">
    <source>
        <dbReference type="Proteomes" id="UP000254765"/>
    </source>
</evidence>
<evidence type="ECO:0000313" key="5">
    <source>
        <dbReference type="EMBL" id="SUI86138.1"/>
    </source>
</evidence>
<dbReference type="InterPro" id="IPR003680">
    <property type="entry name" value="Flavodoxin_fold"/>
</dbReference>
<proteinExistence type="inferred from homology"/>
<dbReference type="AlphaFoldDB" id="A0A380ARS0"/>
<dbReference type="InterPro" id="IPR029039">
    <property type="entry name" value="Flavoprotein-like_sf"/>
</dbReference>
<dbReference type="EMBL" id="UGYK01000002">
    <property type="protein sequence ID" value="SUI86138.1"/>
    <property type="molecule type" value="Genomic_DNA"/>
</dbReference>
<protein>
    <submittedName>
        <fullName evidence="5">NADPH-quinone reductase (Modulator of drug activity B)</fullName>
    </submittedName>
</protein>
<dbReference type="InterPro" id="IPR051545">
    <property type="entry name" value="NAD(P)H_dehydrogenase_qn"/>
</dbReference>
<name>A0A380ARS0_SERMA</name>
<feature type="domain" description="Flavodoxin-like fold" evidence="4">
    <location>
        <begin position="1"/>
        <end position="100"/>
    </location>
</feature>
<evidence type="ECO:0000256" key="3">
    <source>
        <dbReference type="SAM" id="MobiDB-lite"/>
    </source>
</evidence>
<dbReference type="Pfam" id="PF02525">
    <property type="entry name" value="Flavodoxin_2"/>
    <property type="match status" value="1"/>
</dbReference>
<dbReference type="PANTHER" id="PTHR10204:SF34">
    <property type="entry name" value="NAD(P)H DEHYDROGENASE [QUINONE] 1 ISOFORM 1"/>
    <property type="match status" value="1"/>
</dbReference>
<dbReference type="GO" id="GO:0005829">
    <property type="term" value="C:cytosol"/>
    <property type="evidence" value="ECO:0007669"/>
    <property type="project" value="TreeGrafter"/>
</dbReference>
<reference evidence="5 6" key="1">
    <citation type="submission" date="2018-06" db="EMBL/GenBank/DDBJ databases">
        <authorList>
            <consortium name="Pathogen Informatics"/>
            <person name="Doyle S."/>
        </authorList>
    </citation>
    <scope>NUCLEOTIDE SEQUENCE [LARGE SCALE GENOMIC DNA]</scope>
    <source>
        <strain evidence="5 6">NCTC10211</strain>
    </source>
</reference>
<sequence length="129" mass="14937">MNVLIVLAHPEPHSFNAHLAEQARQAWLAQGHQVKTVDLYQEGFDPREGAGHYPSRKQADRFDAMQEQRHHWTIQALPAEIRRHIELLRWADTLVLQFPFLVVRRAGHHQGLDGSGVRLRRDLRQPPPP</sequence>
<comment type="similarity">
    <text evidence="1">Belongs to the NAD(P)H dehydrogenase (quinone) family.</text>
</comment>
<feature type="compositionally biased region" description="Basic and acidic residues" evidence="3">
    <location>
        <begin position="119"/>
        <end position="129"/>
    </location>
</feature>
<evidence type="ECO:0000256" key="1">
    <source>
        <dbReference type="ARBA" id="ARBA00006252"/>
    </source>
</evidence>
<dbReference type="SUPFAM" id="SSF52218">
    <property type="entry name" value="Flavoproteins"/>
    <property type="match status" value="1"/>
</dbReference>
<dbReference type="PANTHER" id="PTHR10204">
    <property type="entry name" value="NAD P H OXIDOREDUCTASE-RELATED"/>
    <property type="match status" value="1"/>
</dbReference>
<evidence type="ECO:0000259" key="4">
    <source>
        <dbReference type="Pfam" id="PF02525"/>
    </source>
</evidence>
<dbReference type="GO" id="GO:0003955">
    <property type="term" value="F:NAD(P)H dehydrogenase (quinone) activity"/>
    <property type="evidence" value="ECO:0007669"/>
    <property type="project" value="TreeGrafter"/>
</dbReference>
<evidence type="ECO:0000256" key="2">
    <source>
        <dbReference type="ARBA" id="ARBA00023002"/>
    </source>
</evidence>
<dbReference type="Gene3D" id="3.40.50.360">
    <property type="match status" value="1"/>
</dbReference>
<feature type="region of interest" description="Disordered" evidence="3">
    <location>
        <begin position="110"/>
        <end position="129"/>
    </location>
</feature>
<organism evidence="5 6">
    <name type="scientific">Serratia marcescens</name>
    <dbReference type="NCBI Taxonomy" id="615"/>
    <lineage>
        <taxon>Bacteria</taxon>
        <taxon>Pseudomonadati</taxon>
        <taxon>Pseudomonadota</taxon>
        <taxon>Gammaproteobacteria</taxon>
        <taxon>Enterobacterales</taxon>
        <taxon>Yersiniaceae</taxon>
        <taxon>Serratia</taxon>
    </lineage>
</organism>
<gene>
    <name evidence="5" type="ORF">NCTC10211_05629</name>
</gene>
<keyword evidence="2" id="KW-0560">Oxidoreductase</keyword>
<accession>A0A380ARS0</accession>
<dbReference type="Proteomes" id="UP000254765">
    <property type="component" value="Unassembled WGS sequence"/>
</dbReference>